<dbReference type="PANTHER" id="PTHR34220:SF7">
    <property type="entry name" value="SENSOR HISTIDINE KINASE YPDA"/>
    <property type="match status" value="1"/>
</dbReference>
<protein>
    <submittedName>
        <fullName evidence="4">Histidine kinase</fullName>
    </submittedName>
</protein>
<accession>A0A327Q0Z2</accession>
<dbReference type="InterPro" id="IPR010559">
    <property type="entry name" value="Sig_transdc_His_kin_internal"/>
</dbReference>
<evidence type="ECO:0000256" key="1">
    <source>
        <dbReference type="SAM" id="Coils"/>
    </source>
</evidence>
<keyword evidence="2" id="KW-1133">Transmembrane helix</keyword>
<name>A0A327Q0Z2_9BACT</name>
<dbReference type="AlphaFoldDB" id="A0A327Q0Z2"/>
<evidence type="ECO:0000256" key="2">
    <source>
        <dbReference type="SAM" id="Phobius"/>
    </source>
</evidence>
<dbReference type="InterPro" id="IPR050640">
    <property type="entry name" value="Bact_2-comp_sensor_kinase"/>
</dbReference>
<feature type="transmembrane region" description="Helical" evidence="2">
    <location>
        <begin position="105"/>
        <end position="131"/>
    </location>
</feature>
<dbReference type="Proteomes" id="UP000249547">
    <property type="component" value="Unassembled WGS sequence"/>
</dbReference>
<comment type="caution">
    <text evidence="4">The sequence shown here is derived from an EMBL/GenBank/DDBJ whole genome shotgun (WGS) entry which is preliminary data.</text>
</comment>
<sequence>MYASLAIFTVKLNTLLLSTSYFSERFAAMDIDQLYTTKARVLLHGLMWSVFAILLFISYKIAYKLTGVESLLLTLRMTMNNMTVFYFFWYLLLPKLFTPKRLLTVLLIVMSVPVCIYLWMTVNYLISIAYAQVGFEVMNGELKGVVSKAAEQSITEALGFRRVISQAFIVITLLSPFSLVKIVFEITKMYSKTLQLQKQQLELEIQNVQIEKDFLKSQLNPHFLFNTLNNLYGLTIRKDDAAPEVILNLSDIMSYSLYESNTEKVLLERELAFMKNYVELERMRYPADKPIVFHITGEEYDSKLFIAPLLTFPFIENAFKYGLKRMKDPFIHINITISNNTFFFHIKNDIDAMMEKREFGGIGLANTRKRLQLIYPGQHELTVNNDGKTFDIHLKIVLSK</sequence>
<dbReference type="GO" id="GO:0016020">
    <property type="term" value="C:membrane"/>
    <property type="evidence" value="ECO:0007669"/>
    <property type="project" value="InterPro"/>
</dbReference>
<dbReference type="PANTHER" id="PTHR34220">
    <property type="entry name" value="SENSOR HISTIDINE KINASE YPDA"/>
    <property type="match status" value="1"/>
</dbReference>
<keyword evidence="4" id="KW-0418">Kinase</keyword>
<keyword evidence="4" id="KW-0808">Transferase</keyword>
<keyword evidence="1" id="KW-0175">Coiled coil</keyword>
<feature type="transmembrane region" description="Helical" evidence="2">
    <location>
        <begin position="71"/>
        <end position="93"/>
    </location>
</feature>
<organism evidence="4 5">
    <name type="scientific">Chitinophaga skermanii</name>
    <dbReference type="NCBI Taxonomy" id="331697"/>
    <lineage>
        <taxon>Bacteria</taxon>
        <taxon>Pseudomonadati</taxon>
        <taxon>Bacteroidota</taxon>
        <taxon>Chitinophagia</taxon>
        <taxon>Chitinophagales</taxon>
        <taxon>Chitinophagaceae</taxon>
        <taxon>Chitinophaga</taxon>
    </lineage>
</organism>
<proteinExistence type="predicted"/>
<evidence type="ECO:0000259" key="3">
    <source>
        <dbReference type="Pfam" id="PF06580"/>
    </source>
</evidence>
<feature type="transmembrane region" description="Helical" evidence="2">
    <location>
        <begin position="41"/>
        <end position="59"/>
    </location>
</feature>
<keyword evidence="2" id="KW-0812">Transmembrane</keyword>
<feature type="domain" description="Signal transduction histidine kinase internal region" evidence="3">
    <location>
        <begin position="212"/>
        <end position="286"/>
    </location>
</feature>
<feature type="transmembrane region" description="Helical" evidence="2">
    <location>
        <begin position="163"/>
        <end position="184"/>
    </location>
</feature>
<reference evidence="4 5" key="1">
    <citation type="submission" date="2018-06" db="EMBL/GenBank/DDBJ databases">
        <title>Genomic Encyclopedia of Archaeal and Bacterial Type Strains, Phase II (KMG-II): from individual species to whole genera.</title>
        <authorList>
            <person name="Goeker M."/>
        </authorList>
    </citation>
    <scope>NUCLEOTIDE SEQUENCE [LARGE SCALE GENOMIC DNA]</scope>
    <source>
        <strain evidence="4 5">DSM 23857</strain>
    </source>
</reference>
<evidence type="ECO:0000313" key="4">
    <source>
        <dbReference type="EMBL" id="RAI97703.1"/>
    </source>
</evidence>
<dbReference type="GO" id="GO:0000155">
    <property type="term" value="F:phosphorelay sensor kinase activity"/>
    <property type="evidence" value="ECO:0007669"/>
    <property type="project" value="InterPro"/>
</dbReference>
<feature type="coiled-coil region" evidence="1">
    <location>
        <begin position="191"/>
        <end position="218"/>
    </location>
</feature>
<dbReference type="RefSeq" id="WP_211324891.1">
    <property type="nucleotide sequence ID" value="NZ_QLLL01000014.1"/>
</dbReference>
<gene>
    <name evidence="4" type="ORF">LX64_05007</name>
</gene>
<dbReference type="Pfam" id="PF06580">
    <property type="entry name" value="His_kinase"/>
    <property type="match status" value="1"/>
</dbReference>
<keyword evidence="5" id="KW-1185">Reference proteome</keyword>
<keyword evidence="2" id="KW-0472">Membrane</keyword>
<dbReference type="EMBL" id="QLLL01000014">
    <property type="protein sequence ID" value="RAI97703.1"/>
    <property type="molecule type" value="Genomic_DNA"/>
</dbReference>
<evidence type="ECO:0000313" key="5">
    <source>
        <dbReference type="Proteomes" id="UP000249547"/>
    </source>
</evidence>